<dbReference type="EMBL" id="FNQG01000014">
    <property type="protein sequence ID" value="SEA31087.1"/>
    <property type="molecule type" value="Genomic_DNA"/>
</dbReference>
<dbReference type="OrthoDB" id="9805913at2"/>
<gene>
    <name evidence="6" type="ORF">SAMN05660648_02732</name>
</gene>
<dbReference type="PANTHER" id="PTHR37419:SF8">
    <property type="entry name" value="TOXIN YJJJ"/>
    <property type="match status" value="1"/>
</dbReference>
<sequence length="412" mass="46581">MNNKTIYCYLDDYYRGQLHLGNLYVQKARGKEVYSFEFTPDFLANKEHLLLDPQLQVDIPGRQYADNQIFGMFSDSCPDRWGRLLMKRRESIRARKEARKPSALLESDFLLGVHDESRMGALRFRLEPQGDFQANDVSLATPPWTELRQLQDASRNFENDNGFDETWLSLLMAPGSSLGGARPKATVADEKGNLWIAKFPSKHDTENAGAWEMVAHDLAEMCNLNVAEAQALSLTKEGTTFLVKRFDRIGKARIHMASAMTMLGKTDSDKDASYLDIADWLTAHSANASADLKELWCRIVFNIAISNTDDHLRNHGFLLHKDGWNLSPLFDVNPNPYGNNLSLGITEEDSTLDMDLALEMAEFYQIKQADAKNIIVNTKSVVAENWHILAKKYGLSRTAMERMSPAFEGNCL</sequence>
<dbReference type="Proteomes" id="UP000183469">
    <property type="component" value="Unassembled WGS sequence"/>
</dbReference>
<dbReference type="GO" id="GO:0004674">
    <property type="term" value="F:protein serine/threonine kinase activity"/>
    <property type="evidence" value="ECO:0007669"/>
    <property type="project" value="TreeGrafter"/>
</dbReference>
<proteinExistence type="inferred from homology"/>
<evidence type="ECO:0000313" key="6">
    <source>
        <dbReference type="EMBL" id="SEA31087.1"/>
    </source>
</evidence>
<feature type="domain" description="HipA-like C-terminal" evidence="4">
    <location>
        <begin position="176"/>
        <end position="386"/>
    </location>
</feature>
<feature type="domain" description="HipA N-terminal subdomain 1" evidence="5">
    <location>
        <begin position="21"/>
        <end position="97"/>
    </location>
</feature>
<comment type="similarity">
    <text evidence="1">Belongs to the HipA Ser/Thr kinase family.</text>
</comment>
<evidence type="ECO:0000259" key="4">
    <source>
        <dbReference type="Pfam" id="PF07804"/>
    </source>
</evidence>
<evidence type="ECO:0000259" key="5">
    <source>
        <dbReference type="Pfam" id="PF13657"/>
    </source>
</evidence>
<reference evidence="6 7" key="1">
    <citation type="submission" date="2016-10" db="EMBL/GenBank/DDBJ databases">
        <authorList>
            <person name="de Groot N.N."/>
        </authorList>
    </citation>
    <scope>NUCLEOTIDE SEQUENCE [LARGE SCALE GENOMIC DNA]</scope>
    <source>
        <strain evidence="6 7">DSM 2872</strain>
    </source>
</reference>
<dbReference type="GO" id="GO:0005829">
    <property type="term" value="C:cytosol"/>
    <property type="evidence" value="ECO:0007669"/>
    <property type="project" value="TreeGrafter"/>
</dbReference>
<keyword evidence="3 6" id="KW-0418">Kinase</keyword>
<dbReference type="AlphaFoldDB" id="A0A1H4A599"/>
<accession>A0A1H4A599</accession>
<keyword evidence="2" id="KW-0808">Transferase</keyword>
<organism evidence="6 7">
    <name type="scientific">Selenomonas ruminantium</name>
    <dbReference type="NCBI Taxonomy" id="971"/>
    <lineage>
        <taxon>Bacteria</taxon>
        <taxon>Bacillati</taxon>
        <taxon>Bacillota</taxon>
        <taxon>Negativicutes</taxon>
        <taxon>Selenomonadales</taxon>
        <taxon>Selenomonadaceae</taxon>
        <taxon>Selenomonas</taxon>
    </lineage>
</organism>
<name>A0A1H4A599_SELRU</name>
<evidence type="ECO:0000256" key="2">
    <source>
        <dbReference type="ARBA" id="ARBA00022679"/>
    </source>
</evidence>
<dbReference type="InterPro" id="IPR012893">
    <property type="entry name" value="HipA-like_C"/>
</dbReference>
<dbReference type="RefSeq" id="WP_074673306.1">
    <property type="nucleotide sequence ID" value="NZ_FNQG01000014.1"/>
</dbReference>
<evidence type="ECO:0000256" key="3">
    <source>
        <dbReference type="ARBA" id="ARBA00022777"/>
    </source>
</evidence>
<dbReference type="Pfam" id="PF13657">
    <property type="entry name" value="Couple_hipA"/>
    <property type="match status" value="1"/>
</dbReference>
<evidence type="ECO:0000256" key="1">
    <source>
        <dbReference type="ARBA" id="ARBA00010164"/>
    </source>
</evidence>
<dbReference type="InterPro" id="IPR017508">
    <property type="entry name" value="HipA_N1"/>
</dbReference>
<dbReference type="PANTHER" id="PTHR37419">
    <property type="entry name" value="SERINE/THREONINE-PROTEIN KINASE TOXIN HIPA"/>
    <property type="match status" value="1"/>
</dbReference>
<dbReference type="InterPro" id="IPR052028">
    <property type="entry name" value="HipA_Ser/Thr_kinase"/>
</dbReference>
<evidence type="ECO:0000313" key="7">
    <source>
        <dbReference type="Proteomes" id="UP000183469"/>
    </source>
</evidence>
<protein>
    <submittedName>
        <fullName evidence="6">Serine/threonine-protein kinase HipA</fullName>
    </submittedName>
</protein>
<dbReference type="Gene3D" id="1.10.1070.20">
    <property type="match status" value="1"/>
</dbReference>
<dbReference type="Pfam" id="PF07804">
    <property type="entry name" value="HipA_C"/>
    <property type="match status" value="1"/>
</dbReference>